<keyword evidence="8" id="KW-1185">Reference proteome</keyword>
<proteinExistence type="predicted"/>
<protein>
    <submittedName>
        <fullName evidence="7">Salicylate hydroxylase</fullName>
        <ecNumber evidence="7">1.14.13.1</ecNumber>
    </submittedName>
</protein>
<organism evidence="7 8">
    <name type="scientific">Nocardiopsis algeriensis</name>
    <dbReference type="NCBI Taxonomy" id="1478215"/>
    <lineage>
        <taxon>Bacteria</taxon>
        <taxon>Bacillati</taxon>
        <taxon>Actinomycetota</taxon>
        <taxon>Actinomycetes</taxon>
        <taxon>Streptosporangiales</taxon>
        <taxon>Nocardiopsidaceae</taxon>
        <taxon>Nocardiopsis</taxon>
    </lineage>
</organism>
<dbReference type="Proteomes" id="UP000536604">
    <property type="component" value="Unassembled WGS sequence"/>
</dbReference>
<dbReference type="Gene3D" id="3.50.50.60">
    <property type="entry name" value="FAD/NAD(P)-binding domain"/>
    <property type="match status" value="1"/>
</dbReference>
<comment type="caution">
    <text evidence="7">The sequence shown here is derived from an EMBL/GenBank/DDBJ whole genome shotgun (WGS) entry which is preliminary data.</text>
</comment>
<dbReference type="InterPro" id="IPR036188">
    <property type="entry name" value="FAD/NAD-bd_sf"/>
</dbReference>
<dbReference type="EC" id="1.14.13.1" evidence="7"/>
<dbReference type="SUPFAM" id="SSF51905">
    <property type="entry name" value="FAD/NAD(P)-binding domain"/>
    <property type="match status" value="1"/>
</dbReference>
<feature type="domain" description="FAD-binding" evidence="6">
    <location>
        <begin position="14"/>
        <end position="348"/>
    </location>
</feature>
<evidence type="ECO:0000313" key="8">
    <source>
        <dbReference type="Proteomes" id="UP000536604"/>
    </source>
</evidence>
<dbReference type="RefSeq" id="WP_184288479.1">
    <property type="nucleotide sequence ID" value="NZ_JACHJO010000003.1"/>
</dbReference>
<evidence type="ECO:0000313" key="7">
    <source>
        <dbReference type="EMBL" id="MBB6119168.1"/>
    </source>
</evidence>
<dbReference type="SUPFAM" id="SSF54373">
    <property type="entry name" value="FAD-linked reductases, C-terminal domain"/>
    <property type="match status" value="1"/>
</dbReference>
<dbReference type="InterPro" id="IPR050493">
    <property type="entry name" value="FAD-dep_Monooxygenase_BioMet"/>
</dbReference>
<reference evidence="7 8" key="1">
    <citation type="submission" date="2020-08" db="EMBL/GenBank/DDBJ databases">
        <title>Genomic Encyclopedia of Type Strains, Phase III (KMG-III): the genomes of soil and plant-associated and newly described type strains.</title>
        <authorList>
            <person name="Whitman W."/>
        </authorList>
    </citation>
    <scope>NUCLEOTIDE SEQUENCE [LARGE SCALE GENOMIC DNA]</scope>
    <source>
        <strain evidence="7 8">CECT 8712</strain>
    </source>
</reference>
<evidence type="ECO:0000259" key="6">
    <source>
        <dbReference type="Pfam" id="PF01494"/>
    </source>
</evidence>
<evidence type="ECO:0000256" key="2">
    <source>
        <dbReference type="ARBA" id="ARBA00022630"/>
    </source>
</evidence>
<dbReference type="EMBL" id="JACHJO010000003">
    <property type="protein sequence ID" value="MBB6119168.1"/>
    <property type="molecule type" value="Genomic_DNA"/>
</dbReference>
<dbReference type="PANTHER" id="PTHR13789">
    <property type="entry name" value="MONOOXYGENASE"/>
    <property type="match status" value="1"/>
</dbReference>
<dbReference type="PANTHER" id="PTHR13789:SF318">
    <property type="entry name" value="GERANYLGERANYL DIPHOSPHATE REDUCTASE"/>
    <property type="match status" value="1"/>
</dbReference>
<keyword evidence="3" id="KW-0274">FAD</keyword>
<dbReference type="PRINTS" id="PR00420">
    <property type="entry name" value="RNGMNOXGNASE"/>
</dbReference>
<accession>A0A841ISJ5</accession>
<dbReference type="GO" id="GO:0018658">
    <property type="term" value="F:salicylate 1-monooxygenase activity"/>
    <property type="evidence" value="ECO:0007669"/>
    <property type="project" value="UniProtKB-EC"/>
</dbReference>
<dbReference type="GO" id="GO:0071949">
    <property type="term" value="F:FAD binding"/>
    <property type="evidence" value="ECO:0007669"/>
    <property type="project" value="InterPro"/>
</dbReference>
<keyword evidence="2" id="KW-0285">Flavoprotein</keyword>
<evidence type="ECO:0000256" key="3">
    <source>
        <dbReference type="ARBA" id="ARBA00022827"/>
    </source>
</evidence>
<comment type="cofactor">
    <cofactor evidence="1">
        <name>FAD</name>
        <dbReference type="ChEBI" id="CHEBI:57692"/>
    </cofactor>
</comment>
<gene>
    <name evidence="7" type="ORF">FHS13_001103</name>
</gene>
<name>A0A841ISJ5_9ACTN</name>
<dbReference type="Pfam" id="PF01494">
    <property type="entry name" value="FAD_binding_3"/>
    <property type="match status" value="1"/>
</dbReference>
<keyword evidence="4 7" id="KW-0560">Oxidoreductase</keyword>
<keyword evidence="5" id="KW-0503">Monooxygenase</keyword>
<evidence type="ECO:0000256" key="4">
    <source>
        <dbReference type="ARBA" id="ARBA00023002"/>
    </source>
</evidence>
<evidence type="ECO:0000256" key="5">
    <source>
        <dbReference type="ARBA" id="ARBA00023033"/>
    </source>
</evidence>
<dbReference type="InterPro" id="IPR002938">
    <property type="entry name" value="FAD-bd"/>
</dbReference>
<dbReference type="AlphaFoldDB" id="A0A841ISJ5"/>
<sequence>MSEVHRTDPGSSHEVVVVGGGIGGLGTALALTREGRSVRLLERADSFGEVGAGLQLGPNATRILREWGLLDKVRAAGVEPRRLVFRDALTDEVLTELDLGQEFQERYGAPYVVLHRSDLHSILLEACREAGVLLETGRTVTGVENTEDTAYTQLADGTVLESDVVVAADGLRSTLRGQIVDDEPVGSGYVAYRGTVPLAEGDPVPDDVVAWVGPGCHFVRYALRQGDMLNLVAVFRSPAFDRGESEWGGPDELDAAFGDCSDTVRSALAHLWRDRWWPMADREPASEWVKGRTVLTGDAAHPMLQYLAQGACQALEDAHTLAELSTGQEWAKALASFAERRIPRTARVQTTARMWGDIWHVDGVARVMRNELFRTRDRSDYKYTDWLYAP</sequence>
<evidence type="ECO:0000256" key="1">
    <source>
        <dbReference type="ARBA" id="ARBA00001974"/>
    </source>
</evidence>